<feature type="domain" description="UspA" evidence="2">
    <location>
        <begin position="50"/>
        <end position="112"/>
    </location>
</feature>
<evidence type="ECO:0000313" key="3">
    <source>
        <dbReference type="EMBL" id="GIG75043.1"/>
    </source>
</evidence>
<dbReference type="SUPFAM" id="SSF52402">
    <property type="entry name" value="Adenine nucleotide alpha hydrolases-like"/>
    <property type="match status" value="2"/>
</dbReference>
<comment type="similarity">
    <text evidence="1">Belongs to the universal stress protein A family.</text>
</comment>
<keyword evidence="4" id="KW-1185">Reference proteome</keyword>
<evidence type="ECO:0000256" key="1">
    <source>
        <dbReference type="ARBA" id="ARBA00008791"/>
    </source>
</evidence>
<dbReference type="PANTHER" id="PTHR46268">
    <property type="entry name" value="STRESS RESPONSE PROTEIN NHAX"/>
    <property type="match status" value="1"/>
</dbReference>
<organism evidence="3 4">
    <name type="scientific">Planosporangium flavigriseum</name>
    <dbReference type="NCBI Taxonomy" id="373681"/>
    <lineage>
        <taxon>Bacteria</taxon>
        <taxon>Bacillati</taxon>
        <taxon>Actinomycetota</taxon>
        <taxon>Actinomycetes</taxon>
        <taxon>Micromonosporales</taxon>
        <taxon>Micromonosporaceae</taxon>
        <taxon>Planosporangium</taxon>
    </lineage>
</organism>
<dbReference type="AlphaFoldDB" id="A0A8J3LR02"/>
<name>A0A8J3LR02_9ACTN</name>
<evidence type="ECO:0000259" key="2">
    <source>
        <dbReference type="Pfam" id="PF00582"/>
    </source>
</evidence>
<feature type="domain" description="UspA" evidence="2">
    <location>
        <begin position="121"/>
        <end position="248"/>
    </location>
</feature>
<comment type="caution">
    <text evidence="3">The sequence shown here is derived from an EMBL/GenBank/DDBJ whole genome shotgun (WGS) entry which is preliminary data.</text>
</comment>
<dbReference type="InterPro" id="IPR006016">
    <property type="entry name" value="UspA"/>
</dbReference>
<dbReference type="EMBL" id="BONU01000025">
    <property type="protein sequence ID" value="GIG75043.1"/>
    <property type="molecule type" value="Genomic_DNA"/>
</dbReference>
<dbReference type="PANTHER" id="PTHR46268:SF6">
    <property type="entry name" value="UNIVERSAL STRESS PROTEIN UP12"/>
    <property type="match status" value="1"/>
</dbReference>
<dbReference type="Pfam" id="PF00582">
    <property type="entry name" value="Usp"/>
    <property type="match status" value="2"/>
</dbReference>
<accession>A0A8J3LR02</accession>
<gene>
    <name evidence="3" type="ORF">Pfl04_34470</name>
</gene>
<dbReference type="Gene3D" id="3.40.50.12370">
    <property type="match status" value="1"/>
</dbReference>
<evidence type="ECO:0000313" key="4">
    <source>
        <dbReference type="Proteomes" id="UP000653674"/>
    </source>
</evidence>
<proteinExistence type="inferred from homology"/>
<dbReference type="Proteomes" id="UP000653674">
    <property type="component" value="Unassembled WGS sequence"/>
</dbReference>
<protein>
    <recommendedName>
        <fullName evidence="2">UspA domain-containing protein</fullName>
    </recommendedName>
</protein>
<sequence length="261" mass="27486">MRQVLAALDRSPAAKPVLAAARALAAFLGVQVTALHVRCDGSEVPRRLAADAGVPLRVIDGDVVARLVEAAEADEVAVLVIGARRIPTDPRPLGATAVTVATTVTKPVLVVPPQADPHVSYTRVLAPLEGSVATSLAPRPLIELAARVGIDIVVLHCLGPQTLPAFTDQPQHEHAIWASEFLARHCPWGNSAVRFEARLGRSEDLVPIVAREVGCDLIVLGWSQMFTPGRARVVRATLERSSVPVLLVSVRALTTVAGAAG</sequence>
<reference evidence="3" key="1">
    <citation type="submission" date="2021-01" db="EMBL/GenBank/DDBJ databases">
        <title>Whole genome shotgun sequence of Planosporangium flavigriseum NBRC 105377.</title>
        <authorList>
            <person name="Komaki H."/>
            <person name="Tamura T."/>
        </authorList>
    </citation>
    <scope>NUCLEOTIDE SEQUENCE</scope>
    <source>
        <strain evidence="3">NBRC 105377</strain>
    </source>
</reference>
<dbReference type="RefSeq" id="WP_168077139.1">
    <property type="nucleotide sequence ID" value="NZ_BAAAQJ010000007.1"/>
</dbReference>